<dbReference type="PANTHER" id="PTHR21496:SF0">
    <property type="entry name" value="RIESKE DOMAIN-CONTAINING PROTEIN"/>
    <property type="match status" value="1"/>
</dbReference>
<evidence type="ECO:0000256" key="2">
    <source>
        <dbReference type="ARBA" id="ARBA00022723"/>
    </source>
</evidence>
<evidence type="ECO:0000256" key="1">
    <source>
        <dbReference type="ARBA" id="ARBA00022714"/>
    </source>
</evidence>
<dbReference type="InterPro" id="IPR017941">
    <property type="entry name" value="Rieske_2Fe-2S"/>
</dbReference>
<dbReference type="EMBL" id="HBHX01070534">
    <property type="protein sequence ID" value="CAE0151445.1"/>
    <property type="molecule type" value="Transcribed_RNA"/>
</dbReference>
<protein>
    <recommendedName>
        <fullName evidence="6">Rieske domain-containing protein</fullName>
    </recommendedName>
</protein>
<accession>A0A7S3FM37</accession>
<dbReference type="GO" id="GO:0051537">
    <property type="term" value="F:2 iron, 2 sulfur cluster binding"/>
    <property type="evidence" value="ECO:0007669"/>
    <property type="project" value="UniProtKB-KW"/>
</dbReference>
<reference evidence="7" key="1">
    <citation type="submission" date="2021-01" db="EMBL/GenBank/DDBJ databases">
        <authorList>
            <person name="Corre E."/>
            <person name="Pelletier E."/>
            <person name="Niang G."/>
            <person name="Scheremetjew M."/>
            <person name="Finn R."/>
            <person name="Kale V."/>
            <person name="Holt S."/>
            <person name="Cochrane G."/>
            <person name="Meng A."/>
            <person name="Brown T."/>
            <person name="Cohen L."/>
        </authorList>
    </citation>
    <scope>NUCLEOTIDE SEQUENCE</scope>
    <source>
        <strain evidence="7">CCMP281</strain>
    </source>
</reference>
<organism evidence="7">
    <name type="scientific">Haptolina ericina</name>
    <dbReference type="NCBI Taxonomy" id="156174"/>
    <lineage>
        <taxon>Eukaryota</taxon>
        <taxon>Haptista</taxon>
        <taxon>Haptophyta</taxon>
        <taxon>Prymnesiophyceae</taxon>
        <taxon>Prymnesiales</taxon>
        <taxon>Prymnesiaceae</taxon>
        <taxon>Haptolina</taxon>
    </lineage>
</organism>
<dbReference type="SUPFAM" id="SSF50022">
    <property type="entry name" value="ISP domain"/>
    <property type="match status" value="1"/>
</dbReference>
<keyword evidence="1" id="KW-0001">2Fe-2S</keyword>
<keyword evidence="2" id="KW-0479">Metal-binding</keyword>
<proteinExistence type="predicted"/>
<feature type="domain" description="Rieske" evidence="6">
    <location>
        <begin position="12"/>
        <end position="113"/>
    </location>
</feature>
<dbReference type="GO" id="GO:0046872">
    <property type="term" value="F:metal ion binding"/>
    <property type="evidence" value="ECO:0007669"/>
    <property type="project" value="UniProtKB-KW"/>
</dbReference>
<evidence type="ECO:0000256" key="3">
    <source>
        <dbReference type="ARBA" id="ARBA00023004"/>
    </source>
</evidence>
<evidence type="ECO:0000313" key="7">
    <source>
        <dbReference type="EMBL" id="CAE0151445.1"/>
    </source>
</evidence>
<dbReference type="InterPro" id="IPR036922">
    <property type="entry name" value="Rieske_2Fe-2S_sf"/>
</dbReference>
<dbReference type="PROSITE" id="PS51296">
    <property type="entry name" value="RIESKE"/>
    <property type="match status" value="1"/>
</dbReference>
<dbReference type="Gene3D" id="2.102.10.10">
    <property type="entry name" value="Rieske [2Fe-2S] iron-sulphur domain"/>
    <property type="match status" value="1"/>
</dbReference>
<dbReference type="InterPro" id="IPR054716">
    <property type="entry name" value="Sol_Rieske_ferrdox_dom"/>
</dbReference>
<dbReference type="AlphaFoldDB" id="A0A7S3FM37"/>
<comment type="cofactor">
    <cofactor evidence="5">
        <name>[2Fe-2S] cluster</name>
        <dbReference type="ChEBI" id="CHEBI:190135"/>
    </cofactor>
</comment>
<evidence type="ECO:0000259" key="6">
    <source>
        <dbReference type="PROSITE" id="PS51296"/>
    </source>
</evidence>
<evidence type="ECO:0000256" key="4">
    <source>
        <dbReference type="ARBA" id="ARBA00023014"/>
    </source>
</evidence>
<keyword evidence="3" id="KW-0408">Iron</keyword>
<gene>
    <name evidence="7" type="ORF">HERI1096_LOCUS38944</name>
</gene>
<evidence type="ECO:0000256" key="5">
    <source>
        <dbReference type="ARBA" id="ARBA00034078"/>
    </source>
</evidence>
<dbReference type="Pfam" id="PF22543">
    <property type="entry name" value="Rieske_4"/>
    <property type="match status" value="1"/>
</dbReference>
<name>A0A7S3FM37_9EUKA</name>
<sequence length="141" mass="14895">MADDDFLPWVALNVDAASLAPGQRVLVKGRTGRTVVVLRAFDGDLSCLDHHCFHAGAALGSGALIEIEEIGTVLECPAHGYRVSVRSGERVASTCPAEGAEARWEACGQRVQRIHPTRVDPCTGKVLVQIGACGHSPSVPQ</sequence>
<keyword evidence="4" id="KW-0411">Iron-sulfur</keyword>
<dbReference type="PANTHER" id="PTHR21496">
    <property type="entry name" value="FERREDOXIN-RELATED"/>
    <property type="match status" value="1"/>
</dbReference>